<dbReference type="Gene3D" id="1.10.287.1490">
    <property type="match status" value="1"/>
</dbReference>
<accession>A0AAW1DGQ4</accession>
<dbReference type="AlphaFoldDB" id="A0AAW1DGQ4"/>
<keyword evidence="1" id="KW-0175">Coiled coil</keyword>
<sequence>MTSEQNIEEDLKIFDILCGPEMTESGDMTTTLRSELAALQYKRDSLLLQLQDTKNQLRKREEKAVQLESEIEHLKEQAARQNVVIASLRKRIQELEERERTLTASQGRTEMSLNTLQRESRYHEEKASELERKVSTLELELNNEEKNKLAVQNTLGDLVRQLEATLGTDIGSKSGNYSHLVQETSRLRNKCDNLETNLSRVEEELHACRAALSRATADRDTLQSQAASHLLEIDRLKQEKEKLLLQQHMYERDLADLREKLTNATRSLNAATGDMQVQDSTIRTLREDLKQKEDKSMRLETELRHLLESLAILLSTPVRFVESNEISIKEKVRDLINEAKEKSLQVESLHEKVVSLRDQISRLNEQRNDDARRIKDLQDDKLHVEGRLHKTEVELTTCQAVKEGLRRDKAIFVTFLERLARALNMEEISREVGVDLHTESMLLRAEQLARLESDKLADKLLYGSYPRLRREKTYYELPSREVRSREHFKFRRYGKHLA</sequence>
<reference evidence="2 3" key="1">
    <citation type="submission" date="2022-12" db="EMBL/GenBank/DDBJ databases">
        <title>Chromosome-level genome assembly of true bugs.</title>
        <authorList>
            <person name="Ma L."/>
            <person name="Li H."/>
        </authorList>
    </citation>
    <scope>NUCLEOTIDE SEQUENCE [LARGE SCALE GENOMIC DNA]</scope>
    <source>
        <strain evidence="2">Lab_2022b</strain>
    </source>
</reference>
<protein>
    <recommendedName>
        <fullName evidence="4">Coiled-coil domain-containing protein 170</fullName>
    </recommendedName>
</protein>
<evidence type="ECO:0008006" key="4">
    <source>
        <dbReference type="Google" id="ProtNLM"/>
    </source>
</evidence>
<dbReference type="InterPro" id="IPR039139">
    <property type="entry name" value="CCDC170-like"/>
</dbReference>
<dbReference type="Proteomes" id="UP001461498">
    <property type="component" value="Unassembled WGS sequence"/>
</dbReference>
<name>A0AAW1DGQ4_9HEMI</name>
<organism evidence="2 3">
    <name type="scientific">Rhynocoris fuscipes</name>
    <dbReference type="NCBI Taxonomy" id="488301"/>
    <lineage>
        <taxon>Eukaryota</taxon>
        <taxon>Metazoa</taxon>
        <taxon>Ecdysozoa</taxon>
        <taxon>Arthropoda</taxon>
        <taxon>Hexapoda</taxon>
        <taxon>Insecta</taxon>
        <taxon>Pterygota</taxon>
        <taxon>Neoptera</taxon>
        <taxon>Paraneoptera</taxon>
        <taxon>Hemiptera</taxon>
        <taxon>Heteroptera</taxon>
        <taxon>Panheteroptera</taxon>
        <taxon>Cimicomorpha</taxon>
        <taxon>Reduviidae</taxon>
        <taxon>Harpactorinae</taxon>
        <taxon>Harpactorini</taxon>
        <taxon>Rhynocoris</taxon>
    </lineage>
</organism>
<evidence type="ECO:0000313" key="2">
    <source>
        <dbReference type="EMBL" id="KAK9507669.1"/>
    </source>
</evidence>
<keyword evidence="3" id="KW-1185">Reference proteome</keyword>
<dbReference type="PANTHER" id="PTHR18863">
    <property type="entry name" value="TSEC-2-RELATED"/>
    <property type="match status" value="1"/>
</dbReference>
<comment type="caution">
    <text evidence="2">The sequence shown here is derived from an EMBL/GenBank/DDBJ whole genome shotgun (WGS) entry which is preliminary data.</text>
</comment>
<dbReference type="PANTHER" id="PTHR18863:SF6">
    <property type="entry name" value="COILED-COIL DOMAIN-CONTAINING PROTEIN 170"/>
    <property type="match status" value="1"/>
</dbReference>
<evidence type="ECO:0000313" key="3">
    <source>
        <dbReference type="Proteomes" id="UP001461498"/>
    </source>
</evidence>
<evidence type="ECO:0000256" key="1">
    <source>
        <dbReference type="SAM" id="Coils"/>
    </source>
</evidence>
<dbReference type="EMBL" id="JAPXFL010000004">
    <property type="protein sequence ID" value="KAK9507669.1"/>
    <property type="molecule type" value="Genomic_DNA"/>
</dbReference>
<feature type="coiled-coil region" evidence="1">
    <location>
        <begin position="36"/>
        <end position="380"/>
    </location>
</feature>
<gene>
    <name evidence="2" type="ORF">O3M35_007475</name>
</gene>
<proteinExistence type="predicted"/>